<comment type="caution">
    <text evidence="1">The sequence shown here is derived from an EMBL/GenBank/DDBJ whole genome shotgun (WGS) entry which is preliminary data.</text>
</comment>
<accession>A0A927H3Y0</accession>
<evidence type="ECO:0000313" key="1">
    <source>
        <dbReference type="EMBL" id="MBD2866883.1"/>
    </source>
</evidence>
<proteinExistence type="predicted"/>
<dbReference type="EMBL" id="JACXJA010000076">
    <property type="protein sequence ID" value="MBD2866883.1"/>
    <property type="molecule type" value="Genomic_DNA"/>
</dbReference>
<dbReference type="Proteomes" id="UP000639396">
    <property type="component" value="Unassembled WGS sequence"/>
</dbReference>
<dbReference type="AlphaFoldDB" id="A0A927H3Y0"/>
<reference evidence="1" key="1">
    <citation type="submission" date="2020-09" db="EMBL/GenBank/DDBJ databases">
        <title>A novel bacterium of genus Paenibacillus, isolated from South China Sea.</title>
        <authorList>
            <person name="Huang H."/>
            <person name="Mo K."/>
            <person name="Hu Y."/>
        </authorList>
    </citation>
    <scope>NUCLEOTIDE SEQUENCE</scope>
    <source>
        <strain evidence="1">IB182363</strain>
    </source>
</reference>
<gene>
    <name evidence="1" type="ORF">IDH45_33445</name>
</gene>
<evidence type="ECO:0000313" key="2">
    <source>
        <dbReference type="Proteomes" id="UP000639396"/>
    </source>
</evidence>
<dbReference type="RefSeq" id="WP_190932496.1">
    <property type="nucleotide sequence ID" value="NZ_JACXJA010000076.1"/>
</dbReference>
<organism evidence="1 2">
    <name type="scientific">Paenibacillus oceani</name>
    <dbReference type="NCBI Taxonomy" id="2772510"/>
    <lineage>
        <taxon>Bacteria</taxon>
        <taxon>Bacillati</taxon>
        <taxon>Bacillota</taxon>
        <taxon>Bacilli</taxon>
        <taxon>Bacillales</taxon>
        <taxon>Paenibacillaceae</taxon>
        <taxon>Paenibacillus</taxon>
    </lineage>
</organism>
<keyword evidence="2" id="KW-1185">Reference proteome</keyword>
<sequence length="114" mass="13160">MSKTDVLTLDQNELTEAWRTTLPTLLNESDKAEVKADEHDPKSVRIHIRTAGHAMYSFDFLVTYVDSREVKVDLVDVEKDDQTVDERNDVIQNMVEDYIRHIHECAQALKKVTS</sequence>
<name>A0A927H3Y0_9BACL</name>
<protein>
    <submittedName>
        <fullName evidence="1">Uncharacterized protein</fullName>
    </submittedName>
</protein>